<dbReference type="Pfam" id="PF00881">
    <property type="entry name" value="Nitroreductase"/>
    <property type="match status" value="1"/>
</dbReference>
<reference evidence="5" key="1">
    <citation type="submission" date="2022-01" db="EMBL/GenBank/DDBJ databases">
        <authorList>
            <person name="Karlyshev A.V."/>
            <person name="Jaspars M."/>
        </authorList>
    </citation>
    <scope>NUCLEOTIDE SEQUENCE</scope>
    <source>
        <strain evidence="5">AGSA3-2</strain>
    </source>
</reference>
<dbReference type="AlphaFoldDB" id="A0A9Q3W060"/>
<dbReference type="KEGG" id="axe:P40_19170"/>
<accession>A0A9Q3W060</accession>
<evidence type="ECO:0000256" key="3">
    <source>
        <dbReference type="ARBA" id="ARBA00023002"/>
    </source>
</evidence>
<evidence type="ECO:0000256" key="2">
    <source>
        <dbReference type="ARBA" id="ARBA00022643"/>
    </source>
</evidence>
<name>A0A9Q3W060_9GAMM</name>
<dbReference type="PANTHER" id="PTHR23026:SF90">
    <property type="entry name" value="IODOTYROSINE DEIODINASE 1"/>
    <property type="match status" value="1"/>
</dbReference>
<feature type="domain" description="Nitroreductase" evidence="4">
    <location>
        <begin position="13"/>
        <end position="202"/>
    </location>
</feature>
<dbReference type="SUPFAM" id="SSF55469">
    <property type="entry name" value="FMN-dependent nitroreductase-like"/>
    <property type="match status" value="1"/>
</dbReference>
<organism evidence="5 6">
    <name type="scientific">Alloalcanivorax xenomutans</name>
    <dbReference type="NCBI Taxonomy" id="1094342"/>
    <lineage>
        <taxon>Bacteria</taxon>
        <taxon>Pseudomonadati</taxon>
        <taxon>Pseudomonadota</taxon>
        <taxon>Gammaproteobacteria</taxon>
        <taxon>Oceanospirillales</taxon>
        <taxon>Alcanivoracaceae</taxon>
        <taxon>Alloalcanivorax</taxon>
    </lineage>
</organism>
<keyword evidence="1" id="KW-0285">Flavoprotein</keyword>
<evidence type="ECO:0000259" key="4">
    <source>
        <dbReference type="Pfam" id="PF00881"/>
    </source>
</evidence>
<comment type="caution">
    <text evidence="5">The sequence shown here is derived from an EMBL/GenBank/DDBJ whole genome shotgun (WGS) entry which is preliminary data.</text>
</comment>
<evidence type="ECO:0000256" key="1">
    <source>
        <dbReference type="ARBA" id="ARBA00022630"/>
    </source>
</evidence>
<dbReference type="CDD" id="cd02136">
    <property type="entry name" value="PnbA_NfnB-like"/>
    <property type="match status" value="1"/>
</dbReference>
<evidence type="ECO:0000313" key="5">
    <source>
        <dbReference type="EMBL" id="MCE7508265.1"/>
    </source>
</evidence>
<dbReference type="InterPro" id="IPR050627">
    <property type="entry name" value="Nitroreductase/BluB"/>
</dbReference>
<dbReference type="Proteomes" id="UP001107961">
    <property type="component" value="Unassembled WGS sequence"/>
</dbReference>
<keyword evidence="2" id="KW-0288">FMN</keyword>
<keyword evidence="6" id="KW-1185">Reference proteome</keyword>
<dbReference type="RefSeq" id="WP_063139820.1">
    <property type="nucleotide sequence ID" value="NZ_CBDDTQ010000006.1"/>
</dbReference>
<protein>
    <submittedName>
        <fullName evidence="5">Nitroreductase</fullName>
    </submittedName>
</protein>
<dbReference type="Gene3D" id="3.40.109.10">
    <property type="entry name" value="NADH Oxidase"/>
    <property type="match status" value="1"/>
</dbReference>
<sequence length="228" mass="26003">MTNTATTVSESLDSRRSVRAFQDRPVDGALLRTVLEKASRAPSGGNLQPWHLYVIGGERMAALKAVMRQRLEQAPGGEDREYDVYPPNLIAPYRDRRFQVGEDMYGLLGIPRKDKAARLRWFANNFQFFGAPVALFCYVHRSMGPPQWSDLGMYLQSVMLLLREAGLDSCPQECWSRYPQTLGTFFQAPDEWMLFTGMAIGYRDESADVNRLRTQRARLDDIAEFHGL</sequence>
<dbReference type="InterPro" id="IPR029479">
    <property type="entry name" value="Nitroreductase"/>
</dbReference>
<dbReference type="GO" id="GO:0016491">
    <property type="term" value="F:oxidoreductase activity"/>
    <property type="evidence" value="ECO:0007669"/>
    <property type="project" value="UniProtKB-KW"/>
</dbReference>
<dbReference type="EMBL" id="JAJVKT010000006">
    <property type="protein sequence ID" value="MCE7508265.1"/>
    <property type="molecule type" value="Genomic_DNA"/>
</dbReference>
<dbReference type="InterPro" id="IPR000415">
    <property type="entry name" value="Nitroreductase-like"/>
</dbReference>
<dbReference type="GeneID" id="94688425"/>
<keyword evidence="3" id="KW-0560">Oxidoreductase</keyword>
<dbReference type="PANTHER" id="PTHR23026">
    <property type="entry name" value="NADPH NITROREDUCTASE"/>
    <property type="match status" value="1"/>
</dbReference>
<gene>
    <name evidence="5" type="ORF">LZG35_06410</name>
</gene>
<evidence type="ECO:0000313" key="6">
    <source>
        <dbReference type="Proteomes" id="UP001107961"/>
    </source>
</evidence>
<proteinExistence type="predicted"/>